<keyword evidence="3 5" id="KW-0456">Lyase</keyword>
<dbReference type="AlphaFoldDB" id="A0A2A8CY73"/>
<dbReference type="CDD" id="cd07938">
    <property type="entry name" value="DRE_TIM_HMGL"/>
    <property type="match status" value="1"/>
</dbReference>
<dbReference type="GO" id="GO:0046951">
    <property type="term" value="P:ketone body biosynthetic process"/>
    <property type="evidence" value="ECO:0007669"/>
    <property type="project" value="TreeGrafter"/>
</dbReference>
<evidence type="ECO:0000256" key="3">
    <source>
        <dbReference type="ARBA" id="ARBA00023239"/>
    </source>
</evidence>
<keyword evidence="2" id="KW-0479">Metal-binding</keyword>
<evidence type="ECO:0000259" key="4">
    <source>
        <dbReference type="PROSITE" id="PS50991"/>
    </source>
</evidence>
<dbReference type="Pfam" id="PF00682">
    <property type="entry name" value="HMGL-like"/>
    <property type="match status" value="1"/>
</dbReference>
<proteinExistence type="inferred from homology"/>
<dbReference type="SUPFAM" id="SSF51569">
    <property type="entry name" value="Aldolase"/>
    <property type="match status" value="1"/>
</dbReference>
<dbReference type="RefSeq" id="WP_098075602.1">
    <property type="nucleotide sequence ID" value="NZ_PDEQ01000004.1"/>
</dbReference>
<dbReference type="GO" id="GO:0006552">
    <property type="term" value="P:L-leucine catabolic process"/>
    <property type="evidence" value="ECO:0007669"/>
    <property type="project" value="TreeGrafter"/>
</dbReference>
<dbReference type="InterPro" id="IPR013785">
    <property type="entry name" value="Aldolase_TIM"/>
</dbReference>
<evidence type="ECO:0000256" key="2">
    <source>
        <dbReference type="ARBA" id="ARBA00022723"/>
    </source>
</evidence>
<dbReference type="InterPro" id="IPR043594">
    <property type="entry name" value="HMGL"/>
</dbReference>
<evidence type="ECO:0000313" key="6">
    <source>
        <dbReference type="Proteomes" id="UP000220102"/>
    </source>
</evidence>
<dbReference type="PROSITE" id="PS50991">
    <property type="entry name" value="PYR_CT"/>
    <property type="match status" value="1"/>
</dbReference>
<sequence length="321" mass="34274">MSTTETSLSPSLPDRVDLCEVGPRDGFQMEETFIPTELKLETIRALAAAGLPRIQVTSFVHPKWVPQMRDAEQICDQLPMADGLDGATLTGLALNRKGLERAVDAGCRHIDLSIATHDDHSMDNANMLVAEAVAEGTEMVKDARAENCEVQMNFQTVFGYREPGDTPIDHVVDLASRFAELGVESISLADSTGMGNPVAMRRVVGAVQDAIGDTPLVLHLHDTRGLGLANLVAALEMGVTRFDTSLAGMGGCPFIEGATGNIATEDTAYLLDQMGVETDIDLPAVAQASSTVEQFLDTSFPGKMHRLLLHDATSKPAEASA</sequence>
<reference evidence="5 6" key="1">
    <citation type="submission" date="2017-10" db="EMBL/GenBank/DDBJ databases">
        <title>Draft genome of Longibacter Salinarum.</title>
        <authorList>
            <person name="Goh K.M."/>
            <person name="Shamsir M.S."/>
            <person name="Lim S.W."/>
        </authorList>
    </citation>
    <scope>NUCLEOTIDE SEQUENCE [LARGE SCALE GENOMIC DNA]</scope>
    <source>
        <strain evidence="5 6">KCTC 52045</strain>
    </source>
</reference>
<evidence type="ECO:0000313" key="5">
    <source>
        <dbReference type="EMBL" id="PEN13679.1"/>
    </source>
</evidence>
<dbReference type="PANTHER" id="PTHR42738:SF7">
    <property type="entry name" value="HYDROXYMETHYLGLUTARYL-COA LYASE"/>
    <property type="match status" value="1"/>
</dbReference>
<keyword evidence="6" id="KW-1185">Reference proteome</keyword>
<name>A0A2A8CY73_9BACT</name>
<dbReference type="GO" id="GO:0046872">
    <property type="term" value="F:metal ion binding"/>
    <property type="evidence" value="ECO:0007669"/>
    <property type="project" value="UniProtKB-KW"/>
</dbReference>
<comment type="caution">
    <text evidence="5">The sequence shown here is derived from an EMBL/GenBank/DDBJ whole genome shotgun (WGS) entry which is preliminary data.</text>
</comment>
<protein>
    <submittedName>
        <fullName evidence="5">Hydroxymethylglutaryl-CoA lyase</fullName>
    </submittedName>
</protein>
<dbReference type="OrthoDB" id="9784013at2"/>
<dbReference type="InterPro" id="IPR000891">
    <property type="entry name" value="PYR_CT"/>
</dbReference>
<comment type="similarity">
    <text evidence="1">Belongs to the HMG-CoA lyase family.</text>
</comment>
<evidence type="ECO:0000256" key="1">
    <source>
        <dbReference type="ARBA" id="ARBA00009405"/>
    </source>
</evidence>
<dbReference type="GO" id="GO:0004419">
    <property type="term" value="F:hydroxymethylglutaryl-CoA lyase activity"/>
    <property type="evidence" value="ECO:0007669"/>
    <property type="project" value="TreeGrafter"/>
</dbReference>
<dbReference type="Proteomes" id="UP000220102">
    <property type="component" value="Unassembled WGS sequence"/>
</dbReference>
<dbReference type="PANTHER" id="PTHR42738">
    <property type="entry name" value="HYDROXYMETHYLGLUTARYL-COA LYASE"/>
    <property type="match status" value="1"/>
</dbReference>
<organism evidence="5 6">
    <name type="scientific">Longibacter salinarum</name>
    <dbReference type="NCBI Taxonomy" id="1850348"/>
    <lineage>
        <taxon>Bacteria</taxon>
        <taxon>Pseudomonadati</taxon>
        <taxon>Rhodothermota</taxon>
        <taxon>Rhodothermia</taxon>
        <taxon>Rhodothermales</taxon>
        <taxon>Salisaetaceae</taxon>
        <taxon>Longibacter</taxon>
    </lineage>
</organism>
<feature type="domain" description="Pyruvate carboxyltransferase" evidence="4">
    <location>
        <begin position="16"/>
        <end position="286"/>
    </location>
</feature>
<gene>
    <name evidence="5" type="ORF">CRI94_09720</name>
</gene>
<accession>A0A2A8CY73</accession>
<dbReference type="Gene3D" id="3.20.20.70">
    <property type="entry name" value="Aldolase class I"/>
    <property type="match status" value="1"/>
</dbReference>
<dbReference type="EMBL" id="PDEQ01000004">
    <property type="protein sequence ID" value="PEN13679.1"/>
    <property type="molecule type" value="Genomic_DNA"/>
</dbReference>
<dbReference type="NCBIfam" id="NF004283">
    <property type="entry name" value="PRK05692.1"/>
    <property type="match status" value="1"/>
</dbReference>